<feature type="chain" id="PRO_5005513613" description="Copper-binding protein" evidence="2">
    <location>
        <begin position="26"/>
        <end position="120"/>
    </location>
</feature>
<accession>A0A0K8P274</accession>
<feature type="signal peptide" evidence="2">
    <location>
        <begin position="1"/>
        <end position="25"/>
    </location>
</feature>
<dbReference type="Gene3D" id="2.40.50.320">
    <property type="entry name" value="Copper binding periplasmic protein CusF"/>
    <property type="match status" value="1"/>
</dbReference>
<feature type="region of interest" description="Disordered" evidence="1">
    <location>
        <begin position="25"/>
        <end position="52"/>
    </location>
</feature>
<dbReference type="InterPro" id="IPR021647">
    <property type="entry name" value="CusF_Ec"/>
</dbReference>
<evidence type="ECO:0008006" key="5">
    <source>
        <dbReference type="Google" id="ProtNLM"/>
    </source>
</evidence>
<gene>
    <name evidence="3" type="ORF">ISF6_2566</name>
</gene>
<keyword evidence="2" id="KW-0732">Signal</keyword>
<dbReference type="STRING" id="1547922.ISF6_2566"/>
<dbReference type="AlphaFoldDB" id="A0A0K8P274"/>
<comment type="caution">
    <text evidence="3">The sequence shown here is derived from an EMBL/GenBank/DDBJ whole genome shotgun (WGS) entry which is preliminary data.</text>
</comment>
<dbReference type="EMBL" id="BBYR01000038">
    <property type="protein sequence ID" value="GAP36726.1"/>
    <property type="molecule type" value="Genomic_DNA"/>
</dbReference>
<proteinExistence type="predicted"/>
<sequence>MTRLACLCVAAGLLASAYLPSTALAQSSAHEPRSPATAGEPAPASGVALTEGEVRRIDREAGTVTLRHGEIRHLDMPGMTMVFQARPASLLAPLKVGDRLRFRAEKTADGYVVTAVEPLK</sequence>
<dbReference type="Pfam" id="PF11604">
    <property type="entry name" value="CusF_Ec"/>
    <property type="match status" value="1"/>
</dbReference>
<evidence type="ECO:0000313" key="4">
    <source>
        <dbReference type="Proteomes" id="UP000037660"/>
    </source>
</evidence>
<keyword evidence="4" id="KW-1185">Reference proteome</keyword>
<evidence type="ECO:0000313" key="3">
    <source>
        <dbReference type="EMBL" id="GAP36726.1"/>
    </source>
</evidence>
<dbReference type="RefSeq" id="WP_054020710.1">
    <property type="nucleotide sequence ID" value="NZ_BBYR01000038.1"/>
</dbReference>
<name>A0A0K8P274_PISS1</name>
<evidence type="ECO:0000256" key="1">
    <source>
        <dbReference type="SAM" id="MobiDB-lite"/>
    </source>
</evidence>
<evidence type="ECO:0000256" key="2">
    <source>
        <dbReference type="SAM" id="SignalP"/>
    </source>
</evidence>
<reference evidence="4" key="1">
    <citation type="submission" date="2015-07" db="EMBL/GenBank/DDBJ databases">
        <title>Discovery of a poly(ethylene terephthalate assimilation.</title>
        <authorList>
            <person name="Yoshida S."/>
            <person name="Hiraga K."/>
            <person name="Takehana T."/>
            <person name="Taniguchi I."/>
            <person name="Yamaji H."/>
            <person name="Maeda Y."/>
            <person name="Toyohara K."/>
            <person name="Miyamoto K."/>
            <person name="Kimura Y."/>
            <person name="Oda K."/>
        </authorList>
    </citation>
    <scope>NUCLEOTIDE SEQUENCE [LARGE SCALE GENOMIC DNA]</scope>
    <source>
        <strain evidence="4">NBRC 110686 / TISTR 2288 / 201-F6</strain>
    </source>
</reference>
<organism evidence="3 4">
    <name type="scientific">Piscinibacter sakaiensis</name>
    <name type="common">Ideonella sakaiensis</name>
    <dbReference type="NCBI Taxonomy" id="1547922"/>
    <lineage>
        <taxon>Bacteria</taxon>
        <taxon>Pseudomonadati</taxon>
        <taxon>Pseudomonadota</taxon>
        <taxon>Betaproteobacteria</taxon>
        <taxon>Burkholderiales</taxon>
        <taxon>Sphaerotilaceae</taxon>
        <taxon>Piscinibacter</taxon>
    </lineage>
</organism>
<dbReference type="Proteomes" id="UP000037660">
    <property type="component" value="Unassembled WGS sequence"/>
</dbReference>
<reference evidence="3 4" key="2">
    <citation type="journal article" date="2016" name="Science">
        <title>A bacterium that degrades and assimilates poly(ethylene terephthalate).</title>
        <authorList>
            <person name="Yoshida S."/>
            <person name="Hiraga K."/>
            <person name="Takehana T."/>
            <person name="Taniguchi I."/>
            <person name="Yamaji H."/>
            <person name="Maeda Y."/>
            <person name="Toyohara K."/>
            <person name="Miyamoto K."/>
            <person name="Kimura Y."/>
            <person name="Oda K."/>
        </authorList>
    </citation>
    <scope>NUCLEOTIDE SEQUENCE [LARGE SCALE GENOMIC DNA]</scope>
    <source>
        <strain evidence="4">NBRC 110686 / TISTR 2288 / 201-F6</strain>
    </source>
</reference>
<protein>
    <recommendedName>
        <fullName evidence="5">Copper-binding protein</fullName>
    </recommendedName>
</protein>
<dbReference type="InterPro" id="IPR042230">
    <property type="entry name" value="CusF_sf"/>
</dbReference>